<accession>A0ABQ7SFI9</accession>
<keyword evidence="2" id="KW-1185">Reference proteome</keyword>
<dbReference type="Proteomes" id="UP000826234">
    <property type="component" value="Unassembled WGS sequence"/>
</dbReference>
<organism evidence="1 2">
    <name type="scientific">Phrynosoma platyrhinos</name>
    <name type="common">Desert horned lizard</name>
    <dbReference type="NCBI Taxonomy" id="52577"/>
    <lineage>
        <taxon>Eukaryota</taxon>
        <taxon>Metazoa</taxon>
        <taxon>Chordata</taxon>
        <taxon>Craniata</taxon>
        <taxon>Vertebrata</taxon>
        <taxon>Euteleostomi</taxon>
        <taxon>Lepidosauria</taxon>
        <taxon>Squamata</taxon>
        <taxon>Bifurcata</taxon>
        <taxon>Unidentata</taxon>
        <taxon>Episquamata</taxon>
        <taxon>Toxicofera</taxon>
        <taxon>Iguania</taxon>
        <taxon>Phrynosomatidae</taxon>
        <taxon>Phrynosomatinae</taxon>
        <taxon>Phrynosoma</taxon>
    </lineage>
</organism>
<comment type="caution">
    <text evidence="1">The sequence shown here is derived from an EMBL/GenBank/DDBJ whole genome shotgun (WGS) entry which is preliminary data.</text>
</comment>
<sequence length="132" mass="14678">HCKPQALSSERPIKNRWCSSCKELERQRHHLKWQDSDAAGAGASVVAVAGGDVEVKVEEREDDAMAEEEVVTNMVTGGEGEEATRIKLCGLRHTSLLVLASVHHLPIRKMTTNHLKSNTQDDLRRIKEAETI</sequence>
<protein>
    <submittedName>
        <fullName evidence="1">Uncharacterized protein</fullName>
    </submittedName>
</protein>
<gene>
    <name evidence="1" type="ORF">JD844_026906</name>
</gene>
<evidence type="ECO:0000313" key="2">
    <source>
        <dbReference type="Proteomes" id="UP000826234"/>
    </source>
</evidence>
<feature type="non-terminal residue" evidence="1">
    <location>
        <position position="1"/>
    </location>
</feature>
<dbReference type="EMBL" id="JAIPUX010005290">
    <property type="protein sequence ID" value="KAH0616077.1"/>
    <property type="molecule type" value="Genomic_DNA"/>
</dbReference>
<evidence type="ECO:0000313" key="1">
    <source>
        <dbReference type="EMBL" id="KAH0616077.1"/>
    </source>
</evidence>
<name>A0ABQ7SFI9_PHRPL</name>
<reference evidence="1 2" key="1">
    <citation type="journal article" date="2022" name="Gigascience">
        <title>A chromosome-level genome assembly and annotation of the desert horned lizard, Phrynosoma platyrhinos, provides insight into chromosomal rearrangements among reptiles.</title>
        <authorList>
            <person name="Koochekian N."/>
            <person name="Ascanio A."/>
            <person name="Farleigh K."/>
            <person name="Card D.C."/>
            <person name="Schield D.R."/>
            <person name="Castoe T.A."/>
            <person name="Jezkova T."/>
        </authorList>
    </citation>
    <scope>NUCLEOTIDE SEQUENCE [LARGE SCALE GENOMIC DNA]</scope>
    <source>
        <strain evidence="1">NK-2021</strain>
    </source>
</reference>
<proteinExistence type="predicted"/>